<dbReference type="GO" id="GO:0030317">
    <property type="term" value="P:flagellated sperm motility"/>
    <property type="evidence" value="ECO:0007669"/>
    <property type="project" value="InterPro"/>
</dbReference>
<dbReference type="InParanoid" id="A0A7M7RF95"/>
<dbReference type="KEGG" id="spu:587724"/>
<evidence type="ECO:0007829" key="12">
    <source>
        <dbReference type="PDB" id="8SNB"/>
    </source>
</evidence>
<sequence length="235" mass="27295">MAHGDPQKWNLPGWRIEQRYAGNVLIGNWSEERQKFGRGGEKHTSTHRMDYLNNRNFAPDVMTRRAAKMRNEGLDQTLLFAHHNKNLKNNLISWYDEQFNKRERSGGDQLPELRHWDGQKLAWEPEKTDHPVKGAPTNFGLKDRLQEKWKTEEADKKLSDYSTTYGLDYKNKPRAALVTEHFAPQRAQSSRMHPVNKINKDTNLRSTSILQTPQQIHMRTRNEAVSRSGPAPVSV</sequence>
<evidence type="ECO:0000256" key="1">
    <source>
        <dbReference type="ARBA" id="ARBA00004611"/>
    </source>
</evidence>
<comment type="subcellular location">
    <subcellularLocation>
        <location evidence="1">Cytoplasm</location>
        <location evidence="1">Cytoskeleton</location>
        <location evidence="1">Flagellum axoneme</location>
    </subcellularLocation>
</comment>
<reference evidence="10" key="2">
    <citation type="submission" date="2021-01" db="UniProtKB">
        <authorList>
            <consortium name="EnsemblMetazoa"/>
        </authorList>
    </citation>
    <scope>IDENTIFICATION</scope>
</reference>
<feature type="compositionally biased region" description="Polar residues" evidence="9">
    <location>
        <begin position="204"/>
        <end position="217"/>
    </location>
</feature>
<evidence type="ECO:0000313" key="11">
    <source>
        <dbReference type="Proteomes" id="UP000007110"/>
    </source>
</evidence>
<keyword evidence="6" id="KW-0966">Cell projection</keyword>
<keyword evidence="5" id="KW-0206">Cytoskeleton</keyword>
<dbReference type="GO" id="GO:0005879">
    <property type="term" value="C:axonemal microtubule"/>
    <property type="evidence" value="ECO:0000318"/>
    <property type="project" value="GO_Central"/>
</dbReference>
<dbReference type="FunCoup" id="A0A7M7RF95">
    <property type="interactions" value="646"/>
</dbReference>
<dbReference type="PANTHER" id="PTHR31180:SF2">
    <property type="entry name" value="CILIA- AND FLAGELLA-ASSOCIATED PROTEIN 107"/>
    <property type="match status" value="1"/>
</dbReference>
<accession>A0A7M7RF95</accession>
<dbReference type="PDB" id="8SNB">
    <property type="method" value="EM"/>
    <property type="resolution" value="3.30 A"/>
    <property type="chains" value="2G=1-235"/>
</dbReference>
<organism evidence="10 11">
    <name type="scientific">Strongylocentrotus purpuratus</name>
    <name type="common">Purple sea urchin</name>
    <dbReference type="NCBI Taxonomy" id="7668"/>
    <lineage>
        <taxon>Eukaryota</taxon>
        <taxon>Metazoa</taxon>
        <taxon>Echinodermata</taxon>
        <taxon>Eleutherozoa</taxon>
        <taxon>Echinozoa</taxon>
        <taxon>Echinoidea</taxon>
        <taxon>Euechinoidea</taxon>
        <taxon>Echinacea</taxon>
        <taxon>Camarodonta</taxon>
        <taxon>Echinidea</taxon>
        <taxon>Strongylocentrotidae</taxon>
        <taxon>Strongylocentrotus</taxon>
    </lineage>
</organism>
<proteinExistence type="evidence at protein level"/>
<evidence type="ECO:0000256" key="5">
    <source>
        <dbReference type="ARBA" id="ARBA00023212"/>
    </source>
</evidence>
<evidence type="ECO:0000256" key="3">
    <source>
        <dbReference type="ARBA" id="ARBA00022846"/>
    </source>
</evidence>
<comment type="subunit">
    <text evidence="8">Microtubule inner protein component of sperm flagellar doublet microtubules.</text>
</comment>
<dbReference type="InterPro" id="IPR054709">
    <property type="entry name" value="CFAP107"/>
</dbReference>
<evidence type="ECO:0000256" key="2">
    <source>
        <dbReference type="ARBA" id="ARBA00022490"/>
    </source>
</evidence>
<keyword evidence="12" id="KW-0002">3D-structure</keyword>
<evidence type="ECO:0000256" key="6">
    <source>
        <dbReference type="ARBA" id="ARBA00023273"/>
    </source>
</evidence>
<keyword evidence="2" id="KW-0963">Cytoplasm</keyword>
<keyword evidence="11" id="KW-1185">Reference proteome</keyword>
<evidence type="ECO:0000256" key="4">
    <source>
        <dbReference type="ARBA" id="ARBA00023069"/>
    </source>
</evidence>
<dbReference type="GeneID" id="587724"/>
<dbReference type="EMDB" id="EMD-40619"/>
<evidence type="ECO:0000256" key="7">
    <source>
        <dbReference type="ARBA" id="ARBA00035003"/>
    </source>
</evidence>
<dbReference type="Proteomes" id="UP000007110">
    <property type="component" value="Unassembled WGS sequence"/>
</dbReference>
<dbReference type="PANTHER" id="PTHR31180">
    <property type="entry name" value="CILIA- AND FLAGELLA-ASSOCIATED PROTEIN 107-RELATED"/>
    <property type="match status" value="1"/>
</dbReference>
<evidence type="ECO:0000256" key="8">
    <source>
        <dbReference type="ARBA" id="ARBA00046435"/>
    </source>
</evidence>
<dbReference type="EnsemblMetazoa" id="XM_787435">
    <property type="protein sequence ID" value="XP_792528"/>
    <property type="gene ID" value="LOC587724"/>
</dbReference>
<dbReference type="Pfam" id="PF22595">
    <property type="entry name" value="CFAP107"/>
    <property type="match status" value="1"/>
</dbReference>
<dbReference type="InterPro" id="IPR037662">
    <property type="entry name" value="CFAP68/107"/>
</dbReference>
<dbReference type="RefSeq" id="XP_792528.1">
    <property type="nucleotide sequence ID" value="XM_787435.4"/>
</dbReference>
<dbReference type="OrthoDB" id="8185227at2759"/>
<keyword evidence="3" id="KW-0282">Flagellum</keyword>
<reference evidence="12" key="3">
    <citation type="journal article" date="2023" name="Cell">
        <title>Structural specializations of the sperm tail.</title>
        <authorList>
            <person name="Leung M.R."/>
            <person name="Zeng J."/>
            <person name="Wang X."/>
            <person name="Roelofs M.C."/>
            <person name="Huang W."/>
            <person name="Zenezini Chiozzi R."/>
            <person name="Hevler J.F."/>
            <person name="Heck A.J.R."/>
            <person name="Dutcher S.K."/>
            <person name="Brown A."/>
            <person name="Zhang R."/>
            <person name="Zeev-Ben-Mordehai T."/>
        </authorList>
    </citation>
    <scope>STRUCTURE BY ELECTRON MICROSCOPY (3.30 ANGSTROMS)</scope>
</reference>
<evidence type="ECO:0000313" key="10">
    <source>
        <dbReference type="EnsemblMetazoa" id="XP_792528"/>
    </source>
</evidence>
<feature type="region of interest" description="Disordered" evidence="9">
    <location>
        <begin position="200"/>
        <end position="235"/>
    </location>
</feature>
<reference evidence="11" key="1">
    <citation type="submission" date="2015-02" db="EMBL/GenBank/DDBJ databases">
        <title>Genome sequencing for Strongylocentrotus purpuratus.</title>
        <authorList>
            <person name="Murali S."/>
            <person name="Liu Y."/>
            <person name="Vee V."/>
            <person name="English A."/>
            <person name="Wang M."/>
            <person name="Skinner E."/>
            <person name="Han Y."/>
            <person name="Muzny D.M."/>
            <person name="Worley K.C."/>
            <person name="Gibbs R.A."/>
        </authorList>
    </citation>
    <scope>NUCLEOTIDE SEQUENCE</scope>
</reference>
<evidence type="ECO:0000256" key="9">
    <source>
        <dbReference type="SAM" id="MobiDB-lite"/>
    </source>
</evidence>
<name>A0A7M7RF95_STRPU</name>
<dbReference type="AlphaFoldDB" id="A0A7M7RF95"/>
<comment type="function">
    <text evidence="7">Microtubule inner protein (MIP) part of the dynein-decorated doublet microtubules (DMTs) in cilia axoneme, which is required for motile cilia beating.</text>
</comment>
<keyword evidence="4" id="KW-0969">Cilium</keyword>
<protein>
    <submittedName>
        <fullName evidence="10">Uncharacterized protein</fullName>
    </submittedName>
</protein>
<dbReference type="OMA" id="EKTPQCI"/>